<dbReference type="CTD" id="4536"/>
<feature type="transmembrane region" description="Helical" evidence="18">
    <location>
        <begin position="7"/>
        <end position="27"/>
    </location>
</feature>
<evidence type="ECO:0000256" key="9">
    <source>
        <dbReference type="ARBA" id="ARBA00022792"/>
    </source>
</evidence>
<feature type="transmembrane region" description="Helical" evidence="18">
    <location>
        <begin position="272"/>
        <end position="293"/>
    </location>
</feature>
<evidence type="ECO:0000256" key="16">
    <source>
        <dbReference type="ARBA" id="ARBA00023136"/>
    </source>
</evidence>
<reference evidence="20" key="1">
    <citation type="journal article" date="2010" name="Syst. Entomol.">
        <title>When phylogenetic assumptions are violated: base compositional heterogeneity and among-site rate variation in beetle mitochondrial phylogenomics.</title>
        <authorList>
            <person name="Song H."/>
            <person name="Sheffield N.C."/>
            <person name="Cameron S.L."/>
            <person name="Miller K.B."/>
            <person name="Whiting M.F."/>
        </authorList>
    </citation>
    <scope>NUCLEOTIDE SEQUENCE</scope>
</reference>
<evidence type="ECO:0000256" key="7">
    <source>
        <dbReference type="ARBA" id="ARBA00022660"/>
    </source>
</evidence>
<evidence type="ECO:0000256" key="18">
    <source>
        <dbReference type="RuleBase" id="RU003403"/>
    </source>
</evidence>
<keyword evidence="14 18" id="KW-0830">Ubiquinone</keyword>
<dbReference type="GO" id="GO:0005743">
    <property type="term" value="C:mitochondrial inner membrane"/>
    <property type="evidence" value="ECO:0007669"/>
    <property type="project" value="UniProtKB-SubCell"/>
</dbReference>
<feature type="transmembrane region" description="Helical" evidence="18">
    <location>
        <begin position="237"/>
        <end position="257"/>
    </location>
</feature>
<feature type="transmembrane region" description="Helical" evidence="18">
    <location>
        <begin position="56"/>
        <end position="77"/>
    </location>
</feature>
<evidence type="ECO:0000256" key="4">
    <source>
        <dbReference type="ARBA" id="ARBA00012944"/>
    </source>
</evidence>
<dbReference type="AlphaFoldDB" id="D8WKL1"/>
<comment type="function">
    <text evidence="18">Core subunit of the mitochondrial membrane respiratory chain NADH dehydrogenase (Complex I) which catalyzes electron transfer from NADH through the respiratory chain, using ubiquinone as an electron acceptor. Essential for the catalytic activity and assembly of complex I.</text>
</comment>
<keyword evidence="11 18" id="KW-0249">Electron transport</keyword>
<comment type="function">
    <text evidence="1">Core subunit of the mitochondrial membrane respiratory chain NADH dehydrogenase (Complex I) that is believed to belong to the minimal assembly required for catalysis. Complex I functions in the transfer of electrons from NADH to the respiratory chain. The immediate electron acceptor for the enzyme is believed to be ubiquinone.</text>
</comment>
<comment type="similarity">
    <text evidence="3 18">Belongs to the complex I subunit 2 family.</text>
</comment>
<evidence type="ECO:0000256" key="12">
    <source>
        <dbReference type="ARBA" id="ARBA00022989"/>
    </source>
</evidence>
<evidence type="ECO:0000259" key="19">
    <source>
        <dbReference type="Pfam" id="PF00361"/>
    </source>
</evidence>
<evidence type="ECO:0000256" key="5">
    <source>
        <dbReference type="ARBA" id="ARBA00021008"/>
    </source>
</evidence>
<evidence type="ECO:0000256" key="17">
    <source>
        <dbReference type="ARBA" id="ARBA00049551"/>
    </source>
</evidence>
<dbReference type="EC" id="7.1.1.2" evidence="4 18"/>
<feature type="transmembrane region" description="Helical" evidence="18">
    <location>
        <begin position="197"/>
        <end position="216"/>
    </location>
</feature>
<dbReference type="InterPro" id="IPR003917">
    <property type="entry name" value="NADH_UbQ_OxRdtase_chain2"/>
</dbReference>
<dbReference type="GeneID" id="13435362"/>
<dbReference type="InterPro" id="IPR001750">
    <property type="entry name" value="ND/Mrp_TM"/>
</dbReference>
<feature type="domain" description="NADH:quinone oxidoreductase/Mrp antiporter transmembrane" evidence="19">
    <location>
        <begin position="23"/>
        <end position="286"/>
    </location>
</feature>
<dbReference type="GO" id="GO:0008137">
    <property type="term" value="F:NADH dehydrogenase (ubiquinone) activity"/>
    <property type="evidence" value="ECO:0007669"/>
    <property type="project" value="UniProtKB-EC"/>
</dbReference>
<keyword evidence="9 18" id="KW-0999">Mitochondrion inner membrane</keyword>
<keyword evidence="15 18" id="KW-0496">Mitochondrion</keyword>
<evidence type="ECO:0000313" key="20">
    <source>
        <dbReference type="EMBL" id="ACZ58544.1"/>
    </source>
</evidence>
<evidence type="ECO:0000256" key="11">
    <source>
        <dbReference type="ARBA" id="ARBA00022982"/>
    </source>
</evidence>
<proteinExistence type="inferred from homology"/>
<keyword evidence="8 18" id="KW-0812">Transmembrane</keyword>
<evidence type="ECO:0000256" key="2">
    <source>
        <dbReference type="ARBA" id="ARBA00004448"/>
    </source>
</evidence>
<keyword evidence="6" id="KW-0813">Transport</keyword>
<evidence type="ECO:0000256" key="15">
    <source>
        <dbReference type="ARBA" id="ARBA00023128"/>
    </source>
</evidence>
<dbReference type="PANTHER" id="PTHR46552:SF1">
    <property type="entry name" value="NADH-UBIQUINONE OXIDOREDUCTASE CHAIN 2"/>
    <property type="match status" value="1"/>
</dbReference>
<evidence type="ECO:0000256" key="3">
    <source>
        <dbReference type="ARBA" id="ARBA00007012"/>
    </source>
</evidence>
<comment type="subcellular location">
    <subcellularLocation>
        <location evidence="2 18">Mitochondrion inner membrane</location>
        <topology evidence="2 18">Multi-pass membrane protein</topology>
    </subcellularLocation>
</comment>
<keyword evidence="13 18" id="KW-0520">NAD</keyword>
<feature type="transmembrane region" description="Helical" evidence="18">
    <location>
        <begin position="150"/>
        <end position="167"/>
    </location>
</feature>
<protein>
    <recommendedName>
        <fullName evidence="5 18">NADH-ubiquinone oxidoreductase chain 2</fullName>
        <ecNumber evidence="4 18">7.1.1.2</ecNumber>
    </recommendedName>
</protein>
<sequence length="338" mass="39460">MFTKNKIIFFFTMILGTFITISSYSWLSMWIGLEINLLSIIPLFNNHNNKYPAESIMKYFIVQAFASTMILFSICFFNTNNLMINSNWYNTSLSLMLNSAIFMKMGAAPFHFWVPEVTSGLTWNNILILLTWQKIAPMIMLSFNIKTPITLTLIIIISTIISGIQGMNQTNLKKIMAYSSINHTSWMISAMMMSTEIWLFYFLIYSLISSSIILMFKKFNIFSITQLAMILTSNKTLKFTFFLNFLSLGGLPPFLGFFPKWTTIYYLIENKFYFTSSLLIIFTLITLFFYLRLTFSAFSLSSKENLIIFFKYKSYLYISMNILSLMNLFSIMYSYSFL</sequence>
<dbReference type="InterPro" id="IPR050175">
    <property type="entry name" value="Complex_I_Subunit_2"/>
</dbReference>
<dbReference type="GO" id="GO:0006120">
    <property type="term" value="P:mitochondrial electron transport, NADH to ubiquinone"/>
    <property type="evidence" value="ECO:0007669"/>
    <property type="project" value="InterPro"/>
</dbReference>
<accession>D8WKL1</accession>
<evidence type="ECO:0000256" key="1">
    <source>
        <dbReference type="ARBA" id="ARBA00003257"/>
    </source>
</evidence>
<dbReference type="PANTHER" id="PTHR46552">
    <property type="entry name" value="NADH-UBIQUINONE OXIDOREDUCTASE CHAIN 2"/>
    <property type="match status" value="1"/>
</dbReference>
<dbReference type="EMBL" id="GU176342">
    <property type="protein sequence ID" value="ACZ58544.1"/>
    <property type="molecule type" value="Genomic_DNA"/>
</dbReference>
<evidence type="ECO:0000256" key="13">
    <source>
        <dbReference type="ARBA" id="ARBA00023027"/>
    </source>
</evidence>
<evidence type="ECO:0000256" key="10">
    <source>
        <dbReference type="ARBA" id="ARBA00022967"/>
    </source>
</evidence>
<evidence type="ECO:0000256" key="8">
    <source>
        <dbReference type="ARBA" id="ARBA00022692"/>
    </source>
</evidence>
<dbReference type="RefSeq" id="YP_006576017.1">
    <property type="nucleotide sequence ID" value="NC_018351.1"/>
</dbReference>
<feature type="transmembrane region" description="Helical" evidence="18">
    <location>
        <begin position="314"/>
        <end position="335"/>
    </location>
</feature>
<keyword evidence="7 18" id="KW-0679">Respiratory chain</keyword>
<keyword evidence="16 18" id="KW-0472">Membrane</keyword>
<organism evidence="20">
    <name type="scientific">Sphenophorus sp. BYU-CO246</name>
    <dbReference type="NCBI Taxonomy" id="696090"/>
    <lineage>
        <taxon>Eukaryota</taxon>
        <taxon>Metazoa</taxon>
        <taxon>Ecdysozoa</taxon>
        <taxon>Arthropoda</taxon>
        <taxon>Hexapoda</taxon>
        <taxon>Insecta</taxon>
        <taxon>Pterygota</taxon>
        <taxon>Neoptera</taxon>
        <taxon>Endopterygota</taxon>
        <taxon>Coleoptera</taxon>
        <taxon>Polyphaga</taxon>
        <taxon>Cucujiformia</taxon>
        <taxon>Curculionidae</taxon>
        <taxon>Dryophthorinae</taxon>
        <taxon>Sphenophorus</taxon>
    </lineage>
</organism>
<dbReference type="PRINTS" id="PR01436">
    <property type="entry name" value="NADHDHGNASE2"/>
</dbReference>
<keyword evidence="12 18" id="KW-1133">Transmembrane helix</keyword>
<dbReference type="Pfam" id="PF00361">
    <property type="entry name" value="Proton_antipo_M"/>
    <property type="match status" value="1"/>
</dbReference>
<keyword evidence="10 18" id="KW-1278">Translocase</keyword>
<comment type="catalytic activity">
    <reaction evidence="17 18">
        <text>a ubiquinone + NADH + 5 H(+)(in) = a ubiquinol + NAD(+) + 4 H(+)(out)</text>
        <dbReference type="Rhea" id="RHEA:29091"/>
        <dbReference type="Rhea" id="RHEA-COMP:9565"/>
        <dbReference type="Rhea" id="RHEA-COMP:9566"/>
        <dbReference type="ChEBI" id="CHEBI:15378"/>
        <dbReference type="ChEBI" id="CHEBI:16389"/>
        <dbReference type="ChEBI" id="CHEBI:17976"/>
        <dbReference type="ChEBI" id="CHEBI:57540"/>
        <dbReference type="ChEBI" id="CHEBI:57945"/>
        <dbReference type="EC" id="7.1.1.2"/>
    </reaction>
</comment>
<gene>
    <name evidence="20" type="primary">ND2</name>
</gene>
<evidence type="ECO:0000256" key="6">
    <source>
        <dbReference type="ARBA" id="ARBA00022448"/>
    </source>
</evidence>
<name>D8WKL1_9CUCU</name>
<geneLocation type="mitochondrion" evidence="20"/>
<evidence type="ECO:0000256" key="14">
    <source>
        <dbReference type="ARBA" id="ARBA00023075"/>
    </source>
</evidence>